<gene>
    <name evidence="2" type="ORF">SADUNF_Sadunf16G0133000</name>
</gene>
<dbReference type="AlphaFoldDB" id="A0A835J8H3"/>
<feature type="region of interest" description="Disordered" evidence="1">
    <location>
        <begin position="17"/>
        <end position="37"/>
    </location>
</feature>
<sequence length="83" mass="9111">MNLRVTLLLGPSTSEVEFKEEDDDVDSSGDSESTSSYLKENGEEFLSLEYLIIEVSRGKVLLTIIAACSLHNKALTRFGNVNA</sequence>
<organism evidence="2 3">
    <name type="scientific">Salix dunnii</name>
    <dbReference type="NCBI Taxonomy" id="1413687"/>
    <lineage>
        <taxon>Eukaryota</taxon>
        <taxon>Viridiplantae</taxon>
        <taxon>Streptophyta</taxon>
        <taxon>Embryophyta</taxon>
        <taxon>Tracheophyta</taxon>
        <taxon>Spermatophyta</taxon>
        <taxon>Magnoliopsida</taxon>
        <taxon>eudicotyledons</taxon>
        <taxon>Gunneridae</taxon>
        <taxon>Pentapetalae</taxon>
        <taxon>rosids</taxon>
        <taxon>fabids</taxon>
        <taxon>Malpighiales</taxon>
        <taxon>Salicaceae</taxon>
        <taxon>Saliceae</taxon>
        <taxon>Salix</taxon>
    </lineage>
</organism>
<reference evidence="2 3" key="1">
    <citation type="submission" date="2020-10" db="EMBL/GenBank/DDBJ databases">
        <title>Plant Genome Project.</title>
        <authorList>
            <person name="Zhang R.-G."/>
        </authorList>
    </citation>
    <scope>NUCLEOTIDE SEQUENCE [LARGE SCALE GENOMIC DNA]</scope>
    <source>
        <strain evidence="2">FAFU-HL-1</strain>
        <tissue evidence="2">Leaf</tissue>
    </source>
</reference>
<dbReference type="Proteomes" id="UP000657918">
    <property type="component" value="Chromosome 16"/>
</dbReference>
<evidence type="ECO:0000256" key="1">
    <source>
        <dbReference type="SAM" id="MobiDB-lite"/>
    </source>
</evidence>
<accession>A0A835J8H3</accession>
<evidence type="ECO:0000313" key="3">
    <source>
        <dbReference type="Proteomes" id="UP000657918"/>
    </source>
</evidence>
<evidence type="ECO:0000313" key="2">
    <source>
        <dbReference type="EMBL" id="KAF9665535.1"/>
    </source>
</evidence>
<comment type="caution">
    <text evidence="2">The sequence shown here is derived from an EMBL/GenBank/DDBJ whole genome shotgun (WGS) entry which is preliminary data.</text>
</comment>
<name>A0A835J8H3_9ROSI</name>
<keyword evidence="3" id="KW-1185">Reference proteome</keyword>
<dbReference type="EMBL" id="JADGMS010000016">
    <property type="protein sequence ID" value="KAF9665535.1"/>
    <property type="molecule type" value="Genomic_DNA"/>
</dbReference>
<feature type="compositionally biased region" description="Acidic residues" evidence="1">
    <location>
        <begin position="18"/>
        <end position="29"/>
    </location>
</feature>
<protein>
    <submittedName>
        <fullName evidence="2">Uncharacterized protein</fullName>
    </submittedName>
</protein>
<proteinExistence type="predicted"/>